<evidence type="ECO:0000313" key="5">
    <source>
        <dbReference type="Proteomes" id="UP001396898"/>
    </source>
</evidence>
<feature type="region of interest" description="Disordered" evidence="2">
    <location>
        <begin position="1"/>
        <end position="238"/>
    </location>
</feature>
<dbReference type="Proteomes" id="UP001396898">
    <property type="component" value="Unassembled WGS sequence"/>
</dbReference>
<dbReference type="InterPro" id="IPR001138">
    <property type="entry name" value="Zn2Cys6_DnaBD"/>
</dbReference>
<feature type="region of interest" description="Disordered" evidence="2">
    <location>
        <begin position="1098"/>
        <end position="1143"/>
    </location>
</feature>
<dbReference type="CDD" id="cd12148">
    <property type="entry name" value="fungal_TF_MHR"/>
    <property type="match status" value="1"/>
</dbReference>
<feature type="region of interest" description="Disordered" evidence="2">
    <location>
        <begin position="337"/>
        <end position="374"/>
    </location>
</feature>
<feature type="region of interest" description="Disordered" evidence="2">
    <location>
        <begin position="964"/>
        <end position="983"/>
    </location>
</feature>
<feature type="compositionally biased region" description="Acidic residues" evidence="2">
    <location>
        <begin position="349"/>
        <end position="361"/>
    </location>
</feature>
<dbReference type="InterPro" id="IPR053181">
    <property type="entry name" value="EcdB-like_regulator"/>
</dbReference>
<comment type="caution">
    <text evidence="4">The sequence shown here is derived from an EMBL/GenBank/DDBJ whole genome shotgun (WGS) entry which is preliminary data.</text>
</comment>
<dbReference type="Gene3D" id="4.10.240.10">
    <property type="entry name" value="Zn(2)-C6 fungal-type DNA-binding domain"/>
    <property type="match status" value="1"/>
</dbReference>
<protein>
    <recommendedName>
        <fullName evidence="3">Zn(2)-C6 fungal-type domain-containing protein</fullName>
    </recommendedName>
</protein>
<dbReference type="SMART" id="SM00066">
    <property type="entry name" value="GAL4"/>
    <property type="match status" value="1"/>
</dbReference>
<feature type="compositionally biased region" description="Basic and acidic residues" evidence="2">
    <location>
        <begin position="156"/>
        <end position="165"/>
    </location>
</feature>
<keyword evidence="1" id="KW-0539">Nucleus</keyword>
<dbReference type="SUPFAM" id="SSF57701">
    <property type="entry name" value="Zn2/Cys6 DNA-binding domain"/>
    <property type="match status" value="1"/>
</dbReference>
<reference evidence="4 5" key="1">
    <citation type="submission" date="2023-01" db="EMBL/GenBank/DDBJ databases">
        <title>Analysis of 21 Apiospora genomes using comparative genomics revels a genus with tremendous synthesis potential of carbohydrate active enzymes and secondary metabolites.</title>
        <authorList>
            <person name="Sorensen T."/>
        </authorList>
    </citation>
    <scope>NUCLEOTIDE SEQUENCE [LARGE SCALE GENOMIC DNA]</scope>
    <source>
        <strain evidence="4 5">CBS 20057</strain>
    </source>
</reference>
<dbReference type="PANTHER" id="PTHR47785:SF4">
    <property type="entry name" value="ZN(II)2CYS6 TRANSCRIPTION FACTOR (EUROFUNG)"/>
    <property type="match status" value="1"/>
</dbReference>
<dbReference type="InterPro" id="IPR036864">
    <property type="entry name" value="Zn2-C6_fun-type_DNA-bd_sf"/>
</dbReference>
<feature type="compositionally biased region" description="Pro residues" evidence="2">
    <location>
        <begin position="99"/>
        <end position="108"/>
    </location>
</feature>
<dbReference type="Pfam" id="PF00172">
    <property type="entry name" value="Zn_clus"/>
    <property type="match status" value="1"/>
</dbReference>
<feature type="compositionally biased region" description="Pro residues" evidence="2">
    <location>
        <begin position="26"/>
        <end position="35"/>
    </location>
</feature>
<gene>
    <name evidence="4" type="ORF">PG991_001995</name>
</gene>
<feature type="domain" description="Zn(2)-C6 fungal-type" evidence="3">
    <location>
        <begin position="237"/>
        <end position="266"/>
    </location>
</feature>
<evidence type="ECO:0000256" key="1">
    <source>
        <dbReference type="ARBA" id="ARBA00023242"/>
    </source>
</evidence>
<organism evidence="4 5">
    <name type="scientific">Apiospora marii</name>
    <dbReference type="NCBI Taxonomy" id="335849"/>
    <lineage>
        <taxon>Eukaryota</taxon>
        <taxon>Fungi</taxon>
        <taxon>Dikarya</taxon>
        <taxon>Ascomycota</taxon>
        <taxon>Pezizomycotina</taxon>
        <taxon>Sordariomycetes</taxon>
        <taxon>Xylariomycetidae</taxon>
        <taxon>Amphisphaeriales</taxon>
        <taxon>Apiosporaceae</taxon>
        <taxon>Apiospora</taxon>
    </lineage>
</organism>
<dbReference type="PANTHER" id="PTHR47785">
    <property type="entry name" value="ZN(II)2CYS6 TRANSCRIPTION FACTOR (EUROFUNG)-RELATED-RELATED"/>
    <property type="match status" value="1"/>
</dbReference>
<proteinExistence type="predicted"/>
<name>A0ABR1SNQ6_9PEZI</name>
<feature type="compositionally biased region" description="Low complexity" evidence="2">
    <location>
        <begin position="669"/>
        <end position="680"/>
    </location>
</feature>
<feature type="compositionally biased region" description="Low complexity" evidence="2">
    <location>
        <begin position="1104"/>
        <end position="1114"/>
    </location>
</feature>
<feature type="compositionally biased region" description="Pro residues" evidence="2">
    <location>
        <begin position="43"/>
        <end position="54"/>
    </location>
</feature>
<evidence type="ECO:0000313" key="4">
    <source>
        <dbReference type="EMBL" id="KAK8035922.1"/>
    </source>
</evidence>
<feature type="compositionally biased region" description="Basic and acidic residues" evidence="2">
    <location>
        <begin position="75"/>
        <end position="85"/>
    </location>
</feature>
<feature type="region of interest" description="Disordered" evidence="2">
    <location>
        <begin position="652"/>
        <end position="722"/>
    </location>
</feature>
<dbReference type="CDD" id="cd00067">
    <property type="entry name" value="GAL4"/>
    <property type="match status" value="1"/>
</dbReference>
<accession>A0ABR1SNQ6</accession>
<evidence type="ECO:0000259" key="3">
    <source>
        <dbReference type="PROSITE" id="PS50048"/>
    </source>
</evidence>
<keyword evidence="5" id="KW-1185">Reference proteome</keyword>
<dbReference type="PROSITE" id="PS50048">
    <property type="entry name" value="ZN2_CY6_FUNGAL_2"/>
    <property type="match status" value="1"/>
</dbReference>
<dbReference type="PROSITE" id="PS00463">
    <property type="entry name" value="ZN2_CY6_FUNGAL_1"/>
    <property type="match status" value="1"/>
</dbReference>
<dbReference type="EMBL" id="JAQQWI010000005">
    <property type="protein sequence ID" value="KAK8035922.1"/>
    <property type="molecule type" value="Genomic_DNA"/>
</dbReference>
<sequence>MESGPPEAKRPRLTAVGPSHWQHLPQPQPTNPPPQHSAGPHHPQLPPPQYQPPPPHHHPFSRPGELPPNPVQAQLDERRHHEPDRFAPPPIQEHHRHPPSPAHIPPPYHQYSREPLVKPDPAQEDMTLPQLRRPNSTGNAPDGLPPTPHQMPHPNHQQDDHRRPPSFDNGPQYPQSPAMYRPPGAYTPAPPTPVQLPGHYEPQNHGYGHHAPSPEVPYPAPVAIATAKRKAQRASQACDSCRQLKAKCDELKPCKNCKEKGIQCNYREPPAKQPDKVSADILEIMQSLKTQMTAIDERMSRMDSRVNSNFKRMDNKIDRALANGGSLENVKMESVEDNHDLAQSPGDLDSQDGLEGGDDEIQSDRETNGEPAMTKEAADQVFQQANEIEIEQEPEPPVDPGKPSMPANHTTLAGLLLKWPSIARLVDSTLQNEKIQHVNEFPIRQEQQRGLLRVHGKGEGTDMEVKNVLKEPHYNDLMTDVNDMDGQGSDAPTPPPGENWGQCAPLNDPNLSLYKGGPLNVDGTPDFDHSKVRKYVQSFKDNILCMHPIIVPKELDALVARFLYSLPRDKEKQATSAPPSAKFVGSGSGPSAAMPEAGTKRKRSPAMDDPNQPVSLQKANLPFRSIHSALVLSVLAPGKICLHKGKLPDVVNEHDNAHTQSPSVRNGVPVSPIQGSQGSPPGAPPHPPQLSGLPSPKENERMLGSRRSSLQGGTSMPKGAPTLKRNLDVIPGLEYFALATDIVGSHIGGANLKHVYTWIFLGLYHGQLGRVMESWAYIALAGRTLLVCLRPSMSRLSRYATRGEKIGKMRDNQLAFAFWTCLQLESDILAELRVPQTGILHYEEQMPYPNINLALQGYSNAIMSSYSAQLYLRKQLNLIHELFYNPTARNDRTTEEKIEYLQTSLENSRHQWVPAEFTFSDTDPPAGDILSARLRAKYWGSQNILYRLFIDAILHPERSSEGLFAPHPRHLPDAPDTSPYPLPPNMTVETFPRALAYAARGINALIESTRAFHGLDSKHRLLVTNVFTTAHAQWGNLLCLAACYQHDVLSSFIPRELLAELLSRTVEFFRLTSSPSSPLQADLNMLVAISEKLGLTREELDPGTSSSFSSMTSTGPQQMAPPYGDYYSPGTGPQSMPPPHPVQ</sequence>
<evidence type="ECO:0000256" key="2">
    <source>
        <dbReference type="SAM" id="MobiDB-lite"/>
    </source>
</evidence>
<feature type="region of interest" description="Disordered" evidence="2">
    <location>
        <begin position="570"/>
        <end position="615"/>
    </location>
</feature>